<dbReference type="SUPFAM" id="SSF56801">
    <property type="entry name" value="Acetyl-CoA synthetase-like"/>
    <property type="match status" value="1"/>
</dbReference>
<dbReference type="GO" id="GO:0030729">
    <property type="term" value="F:acetoacetate-CoA ligase activity"/>
    <property type="evidence" value="ECO:0007669"/>
    <property type="project" value="UniProtKB-EC"/>
</dbReference>
<dbReference type="PANTHER" id="PTHR42921:SF1">
    <property type="entry name" value="ACETOACETYL-COA SYNTHETASE"/>
    <property type="match status" value="1"/>
</dbReference>
<comment type="similarity">
    <text evidence="1">Belongs to the ATP-dependent AMP-binding enzyme family.</text>
</comment>
<dbReference type="InterPro" id="IPR005914">
    <property type="entry name" value="Acac_CoA_synth"/>
</dbReference>
<dbReference type="EC" id="6.2.1.16" evidence="8"/>
<accession>A0AAU7V2P9</accession>
<keyword evidence="3" id="KW-0547">Nucleotide-binding</keyword>
<dbReference type="InterPro" id="IPR020845">
    <property type="entry name" value="AMP-binding_CS"/>
</dbReference>
<evidence type="ECO:0000259" key="7">
    <source>
        <dbReference type="Pfam" id="PF16177"/>
    </source>
</evidence>
<keyword evidence="2 8" id="KW-0436">Ligase</keyword>
<dbReference type="Gene3D" id="3.40.50.12780">
    <property type="entry name" value="N-terminal domain of ligase-like"/>
    <property type="match status" value="1"/>
</dbReference>
<dbReference type="PROSITE" id="PS00455">
    <property type="entry name" value="AMP_BINDING"/>
    <property type="match status" value="1"/>
</dbReference>
<dbReference type="InterPro" id="IPR000873">
    <property type="entry name" value="AMP-dep_synth/lig_dom"/>
</dbReference>
<proteinExistence type="inferred from homology"/>
<reference evidence="8" key="1">
    <citation type="submission" date="2023-08" db="EMBL/GenBank/DDBJ databases">
        <title>The novel hydrolase IpcH responsible for the initial isoprocarb degradation step in Rhodococcus sp. D-6.</title>
        <authorList>
            <person name="Zhu Q."/>
        </authorList>
    </citation>
    <scope>NUCLEOTIDE SEQUENCE</scope>
    <source>
        <strain evidence="8">D-6</strain>
    </source>
</reference>
<evidence type="ECO:0000313" key="8">
    <source>
        <dbReference type="EMBL" id="XBW06588.1"/>
    </source>
</evidence>
<dbReference type="NCBIfam" id="TIGR01217">
    <property type="entry name" value="ac_ac_CoA_syn"/>
    <property type="match status" value="1"/>
</dbReference>
<dbReference type="Pfam" id="PF16177">
    <property type="entry name" value="ACAS_N"/>
    <property type="match status" value="1"/>
</dbReference>
<dbReference type="KEGG" id="rhox:RBB84_12175"/>
<dbReference type="Pfam" id="PF00501">
    <property type="entry name" value="AMP-binding"/>
    <property type="match status" value="1"/>
</dbReference>
<dbReference type="NCBIfam" id="NF002937">
    <property type="entry name" value="PRK03584.1"/>
    <property type="match status" value="1"/>
</dbReference>
<dbReference type="InterPro" id="IPR025110">
    <property type="entry name" value="AMP-bd_C"/>
</dbReference>
<dbReference type="RefSeq" id="WP_350247561.1">
    <property type="nucleotide sequence ID" value="NZ_CP132970.1"/>
</dbReference>
<evidence type="ECO:0000256" key="2">
    <source>
        <dbReference type="ARBA" id="ARBA00022598"/>
    </source>
</evidence>
<evidence type="ECO:0000256" key="4">
    <source>
        <dbReference type="ARBA" id="ARBA00022840"/>
    </source>
</evidence>
<feature type="domain" description="Acetyl-coenzyme A synthetase N-terminal" evidence="7">
    <location>
        <begin position="43"/>
        <end position="99"/>
    </location>
</feature>
<dbReference type="GO" id="GO:0005524">
    <property type="term" value="F:ATP binding"/>
    <property type="evidence" value="ECO:0007669"/>
    <property type="project" value="UniProtKB-KW"/>
</dbReference>
<dbReference type="PANTHER" id="PTHR42921">
    <property type="entry name" value="ACETOACETYL-COA SYNTHETASE"/>
    <property type="match status" value="1"/>
</dbReference>
<evidence type="ECO:0000259" key="6">
    <source>
        <dbReference type="Pfam" id="PF13193"/>
    </source>
</evidence>
<dbReference type="AlphaFoldDB" id="A0AAU7V2P9"/>
<dbReference type="InterPro" id="IPR045851">
    <property type="entry name" value="AMP-bd_C_sf"/>
</dbReference>
<organism evidence="8">
    <name type="scientific">Rhodococcus sp. D-6</name>
    <dbReference type="NCBI Taxonomy" id="1387842"/>
    <lineage>
        <taxon>Bacteria</taxon>
        <taxon>Bacillati</taxon>
        <taxon>Actinomycetota</taxon>
        <taxon>Actinomycetes</taxon>
        <taxon>Mycobacteriales</taxon>
        <taxon>Nocardiaceae</taxon>
        <taxon>Rhodococcus</taxon>
    </lineage>
</organism>
<name>A0AAU7V2P9_9NOCA</name>
<evidence type="ECO:0000256" key="3">
    <source>
        <dbReference type="ARBA" id="ARBA00022741"/>
    </source>
</evidence>
<protein>
    <submittedName>
        <fullName evidence="8">Acetoacetate--CoA ligase</fullName>
        <ecNumber evidence="8">6.2.1.16</ecNumber>
    </submittedName>
</protein>
<keyword evidence="4" id="KW-0067">ATP-binding</keyword>
<dbReference type="Gene3D" id="3.30.300.30">
    <property type="match status" value="1"/>
</dbReference>
<dbReference type="GO" id="GO:0006629">
    <property type="term" value="P:lipid metabolic process"/>
    <property type="evidence" value="ECO:0007669"/>
    <property type="project" value="InterPro"/>
</dbReference>
<evidence type="ECO:0000259" key="5">
    <source>
        <dbReference type="Pfam" id="PF00501"/>
    </source>
</evidence>
<sequence length="653" mass="71297">MPVDLAFGEDALWAPSPDRVSESHLAAYCDHLQREHGRRFADYRELWQWSVTDLAGFWRSIHEFFDLDITEPDRVLDESATMPHVDWFPGATTNYAANALRERGTGAAVVSLAESGVPATLSWDELRLKVGALAHWLREQGIEPGDRVAAYVPNTAEAVIGLLACAAVGVVWASCAQEYSADGAHDRFAQLEPAILLVADGYHYAGKTHDRTAEATALADALPSVRTVVWIDNLGLLDDTTEGPRFDQITATGREPEFTRVPFGHPLWVLFSSGTTGKPKGIVHSHGGIVLEHTKFLALHCDLRAGSRFLWLATPSWMVWNVQVSGLLCGATITTYDGNPTWPDPTRLWQLAEQLDLDYLGTSAASLIAAQKHDADPTTVAPDLRLRGIGSTGSPLPPSTARWIHHVLPHVWLASASGGTDICSAFAGGIPTEPTYADQIQGPLLGVALESWNDDGRPVVGETGEMVVTRPMPSMPICFWNDPDSARYIDAYFDHYPGIWRHGDWITVTDHGGVIVHGRSDATMNRQGVRIGSGEIYDVVDQLGQVRDSLIVGIELDDGGYWMPLFVVPAEPVTEPDSFGQAIKRAIRDGVSPRHVPDDVIVVDSLPHTRTGKKLEVPVKRILQGADPTTVVAPQAVDDPAALARFTEYRRAR</sequence>
<dbReference type="InterPro" id="IPR032387">
    <property type="entry name" value="ACAS_N"/>
</dbReference>
<gene>
    <name evidence="8" type="ORF">RBB84_12175</name>
</gene>
<feature type="domain" description="AMP-dependent synthetase/ligase" evidence="5">
    <location>
        <begin position="109"/>
        <end position="471"/>
    </location>
</feature>
<dbReference type="InterPro" id="IPR042099">
    <property type="entry name" value="ANL_N_sf"/>
</dbReference>
<feature type="domain" description="AMP-binding enzyme C-terminal" evidence="6">
    <location>
        <begin position="542"/>
        <end position="613"/>
    </location>
</feature>
<evidence type="ECO:0000256" key="1">
    <source>
        <dbReference type="ARBA" id="ARBA00006432"/>
    </source>
</evidence>
<dbReference type="Pfam" id="PF13193">
    <property type="entry name" value="AMP-binding_C"/>
    <property type="match status" value="1"/>
</dbReference>
<dbReference type="EMBL" id="CP132970">
    <property type="protein sequence ID" value="XBW06588.1"/>
    <property type="molecule type" value="Genomic_DNA"/>
</dbReference>